<evidence type="ECO:0000313" key="1">
    <source>
        <dbReference type="EMBL" id="SJL11526.1"/>
    </source>
</evidence>
<evidence type="ECO:0000313" key="2">
    <source>
        <dbReference type="Proteomes" id="UP000219338"/>
    </source>
</evidence>
<dbReference type="EMBL" id="FUEG01000014">
    <property type="protein sequence ID" value="SJL11526.1"/>
    <property type="molecule type" value="Genomic_DNA"/>
</dbReference>
<protein>
    <submittedName>
        <fullName evidence="1">Uncharacterized protein</fullName>
    </submittedName>
</protein>
<proteinExistence type="predicted"/>
<accession>A0A284RRY8</accession>
<sequence>MPGHRFHSWVRTVCVTGKELSLRLARALYAFYVKSVYPKFRDMHAARSETPPNLIVI</sequence>
<keyword evidence="2" id="KW-1185">Reference proteome</keyword>
<dbReference type="Proteomes" id="UP000219338">
    <property type="component" value="Unassembled WGS sequence"/>
</dbReference>
<organism evidence="1 2">
    <name type="scientific">Armillaria ostoyae</name>
    <name type="common">Armillaria root rot fungus</name>
    <dbReference type="NCBI Taxonomy" id="47428"/>
    <lineage>
        <taxon>Eukaryota</taxon>
        <taxon>Fungi</taxon>
        <taxon>Dikarya</taxon>
        <taxon>Basidiomycota</taxon>
        <taxon>Agaricomycotina</taxon>
        <taxon>Agaricomycetes</taxon>
        <taxon>Agaricomycetidae</taxon>
        <taxon>Agaricales</taxon>
        <taxon>Marasmiineae</taxon>
        <taxon>Physalacriaceae</taxon>
        <taxon>Armillaria</taxon>
    </lineage>
</organism>
<gene>
    <name evidence="1" type="ORF">ARMOST_14930</name>
</gene>
<dbReference type="AlphaFoldDB" id="A0A284RRY8"/>
<name>A0A284RRY8_ARMOS</name>
<reference evidence="2" key="1">
    <citation type="journal article" date="2017" name="Nat. Ecol. Evol.">
        <title>Genome expansion and lineage-specific genetic innovations in the forest pathogenic fungi Armillaria.</title>
        <authorList>
            <person name="Sipos G."/>
            <person name="Prasanna A.N."/>
            <person name="Walter M.C."/>
            <person name="O'Connor E."/>
            <person name="Balint B."/>
            <person name="Krizsan K."/>
            <person name="Kiss B."/>
            <person name="Hess J."/>
            <person name="Varga T."/>
            <person name="Slot J."/>
            <person name="Riley R."/>
            <person name="Boka B."/>
            <person name="Rigling D."/>
            <person name="Barry K."/>
            <person name="Lee J."/>
            <person name="Mihaltcheva S."/>
            <person name="LaButti K."/>
            <person name="Lipzen A."/>
            <person name="Waldron R."/>
            <person name="Moloney N.M."/>
            <person name="Sperisen C."/>
            <person name="Kredics L."/>
            <person name="Vagvoelgyi C."/>
            <person name="Patrignani A."/>
            <person name="Fitzpatrick D."/>
            <person name="Nagy I."/>
            <person name="Doyle S."/>
            <person name="Anderson J.B."/>
            <person name="Grigoriev I.V."/>
            <person name="Gueldener U."/>
            <person name="Muensterkoetter M."/>
            <person name="Nagy L.G."/>
        </authorList>
    </citation>
    <scope>NUCLEOTIDE SEQUENCE [LARGE SCALE GENOMIC DNA]</scope>
    <source>
        <strain evidence="2">C18/9</strain>
    </source>
</reference>